<dbReference type="AlphaFoldDB" id="X1AN32"/>
<organism evidence="1">
    <name type="scientific">marine sediment metagenome</name>
    <dbReference type="NCBI Taxonomy" id="412755"/>
    <lineage>
        <taxon>unclassified sequences</taxon>
        <taxon>metagenomes</taxon>
        <taxon>ecological metagenomes</taxon>
    </lineage>
</organism>
<dbReference type="EMBL" id="BART01014032">
    <property type="protein sequence ID" value="GAG84034.1"/>
    <property type="molecule type" value="Genomic_DNA"/>
</dbReference>
<protein>
    <submittedName>
        <fullName evidence="1">Uncharacterized protein</fullName>
    </submittedName>
</protein>
<evidence type="ECO:0000313" key="1">
    <source>
        <dbReference type="EMBL" id="GAG84034.1"/>
    </source>
</evidence>
<sequence length="73" mass="8441">SGLPSLSVRHAYTRKHSFSLFLSRLVKDLNTPRAVVKTYFTDPTKDNYYIEKINVRKLIGIPKERECQQGEDA</sequence>
<comment type="caution">
    <text evidence="1">The sequence shown here is derived from an EMBL/GenBank/DDBJ whole genome shotgun (WGS) entry which is preliminary data.</text>
</comment>
<feature type="non-terminal residue" evidence="1">
    <location>
        <position position="1"/>
    </location>
</feature>
<gene>
    <name evidence="1" type="ORF">S01H4_28295</name>
</gene>
<name>X1AN32_9ZZZZ</name>
<proteinExistence type="predicted"/>
<reference evidence="1" key="1">
    <citation type="journal article" date="2014" name="Front. Microbiol.">
        <title>High frequency of phylogenetically diverse reductive dehalogenase-homologous genes in deep subseafloor sedimentary metagenomes.</title>
        <authorList>
            <person name="Kawai M."/>
            <person name="Futagami T."/>
            <person name="Toyoda A."/>
            <person name="Takaki Y."/>
            <person name="Nishi S."/>
            <person name="Hori S."/>
            <person name="Arai W."/>
            <person name="Tsubouchi T."/>
            <person name="Morono Y."/>
            <person name="Uchiyama I."/>
            <person name="Ito T."/>
            <person name="Fujiyama A."/>
            <person name="Inagaki F."/>
            <person name="Takami H."/>
        </authorList>
    </citation>
    <scope>NUCLEOTIDE SEQUENCE</scope>
    <source>
        <strain evidence="1">Expedition CK06-06</strain>
    </source>
</reference>
<accession>X1AN32</accession>